<gene>
    <name evidence="1" type="ORF">GCM10022197_13200</name>
</gene>
<dbReference type="Proteomes" id="UP001500767">
    <property type="component" value="Unassembled WGS sequence"/>
</dbReference>
<protein>
    <submittedName>
        <fullName evidence="1">Uncharacterized protein</fullName>
    </submittedName>
</protein>
<evidence type="ECO:0000313" key="2">
    <source>
        <dbReference type="Proteomes" id="UP001500767"/>
    </source>
</evidence>
<dbReference type="PROSITE" id="PS51257">
    <property type="entry name" value="PROKAR_LIPOPROTEIN"/>
    <property type="match status" value="1"/>
</dbReference>
<sequence length="112" mass="11238">MRVALPATLQLSVLSCAGVDPSAHGTSAEAGTAATVPNTLARTRVAALTAATRGKVAEAERRGRRGRTLAIVAGRHGTARGIAAPSVEGGARTAVAVQVEQSPEITIFSGPI</sequence>
<accession>A0ABP6WZN4</accession>
<dbReference type="EMBL" id="BAAAYR010000001">
    <property type="protein sequence ID" value="GAA3559164.1"/>
    <property type="molecule type" value="Genomic_DNA"/>
</dbReference>
<reference evidence="2" key="1">
    <citation type="journal article" date="2019" name="Int. J. Syst. Evol. Microbiol.">
        <title>The Global Catalogue of Microorganisms (GCM) 10K type strain sequencing project: providing services to taxonomists for standard genome sequencing and annotation.</title>
        <authorList>
            <consortium name="The Broad Institute Genomics Platform"/>
            <consortium name="The Broad Institute Genome Sequencing Center for Infectious Disease"/>
            <person name="Wu L."/>
            <person name="Ma J."/>
        </authorList>
    </citation>
    <scope>NUCLEOTIDE SEQUENCE [LARGE SCALE GENOMIC DNA]</scope>
    <source>
        <strain evidence="2">JCM 16540</strain>
    </source>
</reference>
<comment type="caution">
    <text evidence="1">The sequence shown here is derived from an EMBL/GenBank/DDBJ whole genome shotgun (WGS) entry which is preliminary data.</text>
</comment>
<evidence type="ECO:0000313" key="1">
    <source>
        <dbReference type="EMBL" id="GAA3559164.1"/>
    </source>
</evidence>
<proteinExistence type="predicted"/>
<name>A0ABP6WZN4_9ACTN</name>
<keyword evidence="2" id="KW-1185">Reference proteome</keyword>
<organism evidence="1 2">
    <name type="scientific">Microlunatus spumicola</name>
    <dbReference type="NCBI Taxonomy" id="81499"/>
    <lineage>
        <taxon>Bacteria</taxon>
        <taxon>Bacillati</taxon>
        <taxon>Actinomycetota</taxon>
        <taxon>Actinomycetes</taxon>
        <taxon>Propionibacteriales</taxon>
        <taxon>Propionibacteriaceae</taxon>
        <taxon>Microlunatus</taxon>
    </lineage>
</organism>